<protein>
    <submittedName>
        <fullName evidence="1">Uncharacterized protein</fullName>
    </submittedName>
</protein>
<proteinExistence type="predicted"/>
<evidence type="ECO:0000313" key="2">
    <source>
        <dbReference type="Proteomes" id="UP000278962"/>
    </source>
</evidence>
<accession>A0A660L5E5</accession>
<reference evidence="1 2" key="1">
    <citation type="submission" date="2018-10" db="EMBL/GenBank/DDBJ databases">
        <title>Genomic Encyclopedia of Archaeal and Bacterial Type Strains, Phase II (KMG-II): from individual species to whole genera.</title>
        <authorList>
            <person name="Goeker M."/>
        </authorList>
    </citation>
    <scope>NUCLEOTIDE SEQUENCE [LARGE SCALE GENOMIC DNA]</scope>
    <source>
        <strain evidence="1 2">DSM 14954</strain>
    </source>
</reference>
<organism evidence="1 2">
    <name type="scientific">Solirubrobacter pauli</name>
    <dbReference type="NCBI Taxonomy" id="166793"/>
    <lineage>
        <taxon>Bacteria</taxon>
        <taxon>Bacillati</taxon>
        <taxon>Actinomycetota</taxon>
        <taxon>Thermoleophilia</taxon>
        <taxon>Solirubrobacterales</taxon>
        <taxon>Solirubrobacteraceae</taxon>
        <taxon>Solirubrobacter</taxon>
    </lineage>
</organism>
<gene>
    <name evidence="1" type="ORF">C8N24_0006</name>
</gene>
<keyword evidence="2" id="KW-1185">Reference proteome</keyword>
<dbReference type="Proteomes" id="UP000278962">
    <property type="component" value="Unassembled WGS sequence"/>
</dbReference>
<comment type="caution">
    <text evidence="1">The sequence shown here is derived from an EMBL/GenBank/DDBJ whole genome shotgun (WGS) entry which is preliminary data.</text>
</comment>
<name>A0A660L5E5_9ACTN</name>
<evidence type="ECO:0000313" key="1">
    <source>
        <dbReference type="EMBL" id="RKQ90207.1"/>
    </source>
</evidence>
<sequence length="107" mass="11874">MLEIRSPSNGTGWADHWTFSGADDRLLRACLEELAEYVTEPPVTKADRWRAAMLFTDDENALRLGLGAAPSSDIRAWTSDGALQLAEILPERLSSVRDAIIQRFAQT</sequence>
<dbReference type="AlphaFoldDB" id="A0A660L5E5"/>
<dbReference type="EMBL" id="RBIL01000001">
    <property type="protein sequence ID" value="RKQ90207.1"/>
    <property type="molecule type" value="Genomic_DNA"/>
</dbReference>